<evidence type="ECO:0000256" key="5">
    <source>
        <dbReference type="ARBA" id="ARBA00022741"/>
    </source>
</evidence>
<dbReference type="STRING" id="1328760.A0A165HIY0"/>
<evidence type="ECO:0000256" key="7">
    <source>
        <dbReference type="ARBA" id="ARBA00022840"/>
    </source>
</evidence>
<keyword evidence="7 11" id="KW-0067">ATP-binding</keyword>
<feature type="compositionally biased region" description="Low complexity" evidence="12">
    <location>
        <begin position="393"/>
        <end position="411"/>
    </location>
</feature>
<dbReference type="Pfam" id="PF00069">
    <property type="entry name" value="Pkinase"/>
    <property type="match status" value="1"/>
</dbReference>
<dbReference type="EMBL" id="KV407457">
    <property type="protein sequence ID" value="KZF23588.1"/>
    <property type="molecule type" value="Genomic_DNA"/>
</dbReference>
<dbReference type="Proteomes" id="UP000076632">
    <property type="component" value="Unassembled WGS sequence"/>
</dbReference>
<organism evidence="14 15">
    <name type="scientific">Xylona heveae (strain CBS 132557 / TC161)</name>
    <dbReference type="NCBI Taxonomy" id="1328760"/>
    <lineage>
        <taxon>Eukaryota</taxon>
        <taxon>Fungi</taxon>
        <taxon>Dikarya</taxon>
        <taxon>Ascomycota</taxon>
        <taxon>Pezizomycotina</taxon>
        <taxon>Xylonomycetes</taxon>
        <taxon>Xylonales</taxon>
        <taxon>Xylonaceae</taxon>
        <taxon>Xylona</taxon>
    </lineage>
</organism>
<evidence type="ECO:0000256" key="3">
    <source>
        <dbReference type="ARBA" id="ARBA00022527"/>
    </source>
</evidence>
<dbReference type="InterPro" id="IPR017441">
    <property type="entry name" value="Protein_kinase_ATP_BS"/>
</dbReference>
<feature type="region of interest" description="Disordered" evidence="12">
    <location>
        <begin position="778"/>
        <end position="873"/>
    </location>
</feature>
<feature type="compositionally biased region" description="Polar residues" evidence="12">
    <location>
        <begin position="470"/>
        <end position="479"/>
    </location>
</feature>
<feature type="compositionally biased region" description="Low complexity" evidence="12">
    <location>
        <begin position="60"/>
        <end position="80"/>
    </location>
</feature>
<feature type="compositionally biased region" description="Polar residues" evidence="12">
    <location>
        <begin position="357"/>
        <end position="373"/>
    </location>
</feature>
<dbReference type="GO" id="GO:0004712">
    <property type="term" value="F:protein serine/threonine/tyrosine kinase activity"/>
    <property type="evidence" value="ECO:0007669"/>
    <property type="project" value="UniProtKB-EC"/>
</dbReference>
<dbReference type="OrthoDB" id="9332038at2759"/>
<keyword evidence="3" id="KW-0723">Serine/threonine-protein kinase</keyword>
<evidence type="ECO:0000256" key="9">
    <source>
        <dbReference type="ARBA" id="ARBA00049308"/>
    </source>
</evidence>
<dbReference type="GO" id="GO:0005737">
    <property type="term" value="C:cytoplasm"/>
    <property type="evidence" value="ECO:0007669"/>
    <property type="project" value="TreeGrafter"/>
</dbReference>
<dbReference type="InterPro" id="IPR008271">
    <property type="entry name" value="Ser/Thr_kinase_AS"/>
</dbReference>
<accession>A0A165HIY0</accession>
<dbReference type="GO" id="GO:0005856">
    <property type="term" value="C:cytoskeleton"/>
    <property type="evidence" value="ECO:0007669"/>
    <property type="project" value="TreeGrafter"/>
</dbReference>
<keyword evidence="6" id="KW-0418">Kinase</keyword>
<feature type="region of interest" description="Disordered" evidence="12">
    <location>
        <begin position="1"/>
        <end position="121"/>
    </location>
</feature>
<keyword evidence="4" id="KW-0808">Transferase</keyword>
<evidence type="ECO:0000256" key="2">
    <source>
        <dbReference type="ARBA" id="ARBA00013203"/>
    </source>
</evidence>
<sequence length="1493" mass="160953">MAASISLASHPPATAGTPLGRPSTSSRAEELSAENLDGRARKRIQHGGSDPLGYPRRRPSASISSSRSFAEPTSSSTSRQRSVREHKAPLGPRPQEFSPSKRVVSDNITTSGRPALPISTSVPLFGQPSAARKAEFNFAPFPHQKEDVENATTGASAEFLPSISFDELHNNLTYNNLSTGLLHASSAGGPTTGVRSRGDGVTLPSTTGHPGPYRSYPAAPRPGRSDSTVRSRHVSAGHGATPVTFTTGGDQSGGLAGASLPIRTRRQSLLPPTAANNSGRRFPRKSVGSGTSAPTAAKDALAPQPQANLIPHNNGVSLGAGPDQPLVNRLSVANNQNVVRREPRLSTAARSLKAKSLQPQSRPTPGYLSTPSKATIDHSWHTPGSAVGRSPGRRLNTPSSSNSSNRMSTMPAHATGLGARTISPTDTRRMKRLSMATGHPGLPTTPPTPQPYFVSRPRSSNRSPAALSRKSVTPSSSRTTPEHNRKSYSSGISISSSTSYNSTRTSSGSLQPRTSQTLSTSRLPTPKARNIHSSAAGEEEVPPVPAIPKAYESPKDLTDQPFFTPRKSSLPFEVDNGNGESANEASTGKGVAKESTMAGPATANTPKPTPAPVHASETDSGNGSRLGKKNLQPIRVPPINLLPLDGAAADKPGILPPTSDKFDGQATPPPKRGAAKTPSTPLTASKAGFFQKSVNNAITTPVTHLRSASSQHITTGRTSTVRAPSRSSLEMLEASTAAAERRALSPFISATMPRRISDLHQQNSKKHGDYHTINFGSELRLGRVGGPRAQTSAKPERDEVSSNDPGSVGEETPTANVSSRRKISLNWRKPSFKSFHSSNEKNEPSPELQLPSYADLPPPKLPSSTTWSGHMNMSPSPALKAAFHHGPVRKSSSSSITLLSHRQGLPVESQPQVIGETTKQSGLRLGPSQNAIAAARTAPSILPPLQRTVTPKTSSSSLGARNAQQLDRDDQVAEEEMKKFANKRKDVEIAAREVDDLRRRATPKDRVSPTQALRSAHLNIFERGEIVDYKEVFFCGLQNAKKQVGDLSTTAANFGYDDDRGDYKIVEGDHLAYRYEVVNLLGKGSFGQVVRCIDHKTGSLVAIKIIRNKKRFHQQALVEVNILQKLREWDPQDKNSMVSFTQSFYFRGHLCISTELLGMNLYEFIKVNDFRGFSLKLIRRFTKQMLSCLVLLRSRRVIHCDLKPENILLAHPAHSEIKVIDFGSSCFEKEKVYTYIQSRFYRSPEVILGMTYGLPIDMWSLGCILAELYTGYPIFPGENEQEQLACIMEIFGPPEKHLIEKSTRKKLFFDSVGKPRLTVSSKGRRRRPSSKTLQQALKCDDDAFLDFITRCLRWDPDRRLRPDDALRHDFITGIRKSARGRIFSSANEASGSLKRMNTVSSSARPLPDPPATSLKHGTLVKSATAGNLSPTKVPSTKKTTSMTGAPSVSSSIGVKRNSTGAAVASNLPKAPQRSVSGKTDLASAAAAVSLKSH</sequence>
<comment type="similarity">
    <text evidence="1">Belongs to the protein kinase superfamily. CMGC Ser/Thr protein kinase family. MNB/DYRK subfamily.</text>
</comment>
<proteinExistence type="inferred from homology"/>
<dbReference type="PROSITE" id="PS00108">
    <property type="entry name" value="PROTEIN_KINASE_ST"/>
    <property type="match status" value="1"/>
</dbReference>
<dbReference type="InParanoid" id="A0A165HIY0"/>
<evidence type="ECO:0000256" key="11">
    <source>
        <dbReference type="PROSITE-ProRule" id="PRU10141"/>
    </source>
</evidence>
<dbReference type="SMART" id="SM00220">
    <property type="entry name" value="S_TKc"/>
    <property type="match status" value="1"/>
</dbReference>
<evidence type="ECO:0000256" key="8">
    <source>
        <dbReference type="ARBA" id="ARBA00049003"/>
    </source>
</evidence>
<feature type="compositionally biased region" description="Polar residues" evidence="12">
    <location>
        <begin position="510"/>
        <end position="523"/>
    </location>
</feature>
<evidence type="ECO:0000256" key="12">
    <source>
        <dbReference type="SAM" id="MobiDB-lite"/>
    </source>
</evidence>
<name>A0A165HIY0_XYLHT</name>
<dbReference type="SUPFAM" id="SSF56112">
    <property type="entry name" value="Protein kinase-like (PK-like)"/>
    <property type="match status" value="1"/>
</dbReference>
<dbReference type="PANTHER" id="PTHR24058">
    <property type="entry name" value="DUAL SPECIFICITY PROTEIN KINASE"/>
    <property type="match status" value="1"/>
</dbReference>
<dbReference type="GO" id="GO:0005524">
    <property type="term" value="F:ATP binding"/>
    <property type="evidence" value="ECO:0007669"/>
    <property type="project" value="UniProtKB-UniRule"/>
</dbReference>
<dbReference type="InterPro" id="IPR050494">
    <property type="entry name" value="Ser_Thr_dual-spec_kinase"/>
</dbReference>
<feature type="compositionally biased region" description="Low complexity" evidence="12">
    <location>
        <begin position="455"/>
        <end position="469"/>
    </location>
</feature>
<feature type="compositionally biased region" description="Polar residues" evidence="12">
    <location>
        <begin position="106"/>
        <end position="121"/>
    </location>
</feature>
<feature type="compositionally biased region" description="Low complexity" evidence="12">
    <location>
        <begin position="1429"/>
        <end position="1443"/>
    </location>
</feature>
<reference evidence="14 15" key="1">
    <citation type="journal article" date="2016" name="Fungal Biol.">
        <title>The genome of Xylona heveae provides a window into fungal endophytism.</title>
        <authorList>
            <person name="Gazis R."/>
            <person name="Kuo A."/>
            <person name="Riley R."/>
            <person name="LaButti K."/>
            <person name="Lipzen A."/>
            <person name="Lin J."/>
            <person name="Amirebrahimi M."/>
            <person name="Hesse C.N."/>
            <person name="Spatafora J.W."/>
            <person name="Henrissat B."/>
            <person name="Hainaut M."/>
            <person name="Grigoriev I.V."/>
            <person name="Hibbett D.S."/>
        </authorList>
    </citation>
    <scope>NUCLEOTIDE SEQUENCE [LARGE SCALE GENOMIC DNA]</scope>
    <source>
        <strain evidence="14 15">TC161</strain>
    </source>
</reference>
<feature type="region of interest" description="Disordered" evidence="12">
    <location>
        <begin position="945"/>
        <end position="969"/>
    </location>
</feature>
<keyword evidence="5 11" id="KW-0547">Nucleotide-binding</keyword>
<dbReference type="EC" id="2.7.12.1" evidence="2"/>
<comment type="catalytic activity">
    <reaction evidence="10">
        <text>L-tyrosyl-[protein] + ATP = O-phospho-L-tyrosyl-[protein] + ADP + H(+)</text>
        <dbReference type="Rhea" id="RHEA:10596"/>
        <dbReference type="Rhea" id="RHEA-COMP:10136"/>
        <dbReference type="Rhea" id="RHEA-COMP:20101"/>
        <dbReference type="ChEBI" id="CHEBI:15378"/>
        <dbReference type="ChEBI" id="CHEBI:30616"/>
        <dbReference type="ChEBI" id="CHEBI:46858"/>
        <dbReference type="ChEBI" id="CHEBI:61978"/>
        <dbReference type="ChEBI" id="CHEBI:456216"/>
        <dbReference type="EC" id="2.7.12.1"/>
    </reaction>
</comment>
<protein>
    <recommendedName>
        <fullName evidence="2">dual-specificity kinase</fullName>
        <ecNumber evidence="2">2.7.12.1</ecNumber>
    </recommendedName>
</protein>
<dbReference type="RefSeq" id="XP_018189143.1">
    <property type="nucleotide sequence ID" value="XM_018335002.1"/>
</dbReference>
<dbReference type="OMA" id="VNFDDFH"/>
<dbReference type="FunFam" id="1.10.510.10:FF:000112">
    <property type="entry name" value="Putative dual specificity tyrosine-phosphorylation-regulated kinase 2"/>
    <property type="match status" value="1"/>
</dbReference>
<feature type="binding site" evidence="11">
    <location>
        <position position="1104"/>
    </location>
    <ligand>
        <name>ATP</name>
        <dbReference type="ChEBI" id="CHEBI:30616"/>
    </ligand>
</feature>
<evidence type="ECO:0000259" key="13">
    <source>
        <dbReference type="PROSITE" id="PS50011"/>
    </source>
</evidence>
<keyword evidence="15" id="KW-1185">Reference proteome</keyword>
<feature type="region of interest" description="Disordered" evidence="12">
    <location>
        <begin position="1388"/>
        <end position="1493"/>
    </location>
</feature>
<dbReference type="GeneID" id="28900139"/>
<feature type="domain" description="Protein kinase" evidence="13">
    <location>
        <begin position="1075"/>
        <end position="1371"/>
    </location>
</feature>
<feature type="compositionally biased region" description="Polar residues" evidence="12">
    <location>
        <begin position="1444"/>
        <end position="1460"/>
    </location>
</feature>
<dbReference type="InterPro" id="IPR042521">
    <property type="entry name" value="DYRK"/>
</dbReference>
<dbReference type="Gene3D" id="3.30.10.30">
    <property type="entry name" value="DYRK"/>
    <property type="match status" value="1"/>
</dbReference>
<evidence type="ECO:0000256" key="4">
    <source>
        <dbReference type="ARBA" id="ARBA00022679"/>
    </source>
</evidence>
<feature type="compositionally biased region" description="Polar residues" evidence="12">
    <location>
        <begin position="1388"/>
        <end position="1403"/>
    </location>
</feature>
<evidence type="ECO:0000313" key="14">
    <source>
        <dbReference type="EMBL" id="KZF23588.1"/>
    </source>
</evidence>
<evidence type="ECO:0000256" key="1">
    <source>
        <dbReference type="ARBA" id="ARBA00008867"/>
    </source>
</evidence>
<feature type="region of interest" description="Disordered" evidence="12">
    <location>
        <begin position="186"/>
        <end position="297"/>
    </location>
</feature>
<evidence type="ECO:0000256" key="6">
    <source>
        <dbReference type="ARBA" id="ARBA00022777"/>
    </source>
</evidence>
<evidence type="ECO:0000256" key="10">
    <source>
        <dbReference type="ARBA" id="ARBA00051680"/>
    </source>
</evidence>
<comment type="catalytic activity">
    <reaction evidence="8">
        <text>L-seryl-[protein] + ATP = O-phospho-L-seryl-[protein] + ADP + H(+)</text>
        <dbReference type="Rhea" id="RHEA:17989"/>
        <dbReference type="Rhea" id="RHEA-COMP:9863"/>
        <dbReference type="Rhea" id="RHEA-COMP:11604"/>
        <dbReference type="ChEBI" id="CHEBI:15378"/>
        <dbReference type="ChEBI" id="CHEBI:29999"/>
        <dbReference type="ChEBI" id="CHEBI:30616"/>
        <dbReference type="ChEBI" id="CHEBI:83421"/>
        <dbReference type="ChEBI" id="CHEBI:456216"/>
        <dbReference type="EC" id="2.7.12.1"/>
    </reaction>
</comment>
<dbReference type="CDD" id="cd14210">
    <property type="entry name" value="PKc_DYRK"/>
    <property type="match status" value="1"/>
</dbReference>
<comment type="catalytic activity">
    <reaction evidence="9">
        <text>L-threonyl-[protein] + ATP = O-phospho-L-threonyl-[protein] + ADP + H(+)</text>
        <dbReference type="Rhea" id="RHEA:46608"/>
        <dbReference type="Rhea" id="RHEA-COMP:11060"/>
        <dbReference type="Rhea" id="RHEA-COMP:11605"/>
        <dbReference type="ChEBI" id="CHEBI:15378"/>
        <dbReference type="ChEBI" id="CHEBI:30013"/>
        <dbReference type="ChEBI" id="CHEBI:30616"/>
        <dbReference type="ChEBI" id="CHEBI:61977"/>
        <dbReference type="ChEBI" id="CHEBI:456216"/>
        <dbReference type="EC" id="2.7.12.1"/>
    </reaction>
</comment>
<dbReference type="PROSITE" id="PS50011">
    <property type="entry name" value="PROTEIN_KINASE_DOM"/>
    <property type="match status" value="1"/>
</dbReference>
<feature type="compositionally biased region" description="Polar residues" evidence="12">
    <location>
        <begin position="947"/>
        <end position="965"/>
    </location>
</feature>
<dbReference type="PANTHER" id="PTHR24058:SF22">
    <property type="entry name" value="DUAL SPECIFICITY TYROSINE-PHOSPHORYLATION-REGULATED KINASE 4"/>
    <property type="match status" value="1"/>
</dbReference>
<feature type="region of interest" description="Disordered" evidence="12">
    <location>
        <begin position="334"/>
        <end position="683"/>
    </location>
</feature>
<evidence type="ECO:0000313" key="15">
    <source>
        <dbReference type="Proteomes" id="UP000076632"/>
    </source>
</evidence>
<feature type="compositionally biased region" description="Polar residues" evidence="12">
    <location>
        <begin position="862"/>
        <end position="873"/>
    </location>
</feature>
<dbReference type="PROSITE" id="PS00107">
    <property type="entry name" value="PROTEIN_KINASE_ATP"/>
    <property type="match status" value="1"/>
</dbReference>
<dbReference type="Gene3D" id="1.10.510.10">
    <property type="entry name" value="Transferase(Phosphotransferase) domain 1"/>
    <property type="match status" value="1"/>
</dbReference>
<dbReference type="GO" id="GO:0004674">
    <property type="term" value="F:protein serine/threonine kinase activity"/>
    <property type="evidence" value="ECO:0007669"/>
    <property type="project" value="UniProtKB-KW"/>
</dbReference>
<feature type="compositionally biased region" description="Low complexity" evidence="12">
    <location>
        <begin position="487"/>
        <end position="509"/>
    </location>
</feature>
<dbReference type="Gene3D" id="3.30.200.20">
    <property type="entry name" value="Phosphorylase Kinase, domain 1"/>
    <property type="match status" value="1"/>
</dbReference>
<dbReference type="InterPro" id="IPR011009">
    <property type="entry name" value="Kinase-like_dom_sf"/>
</dbReference>
<dbReference type="InterPro" id="IPR000719">
    <property type="entry name" value="Prot_kinase_dom"/>
</dbReference>
<gene>
    <name evidence="14" type="ORF">L228DRAFT_267577</name>
</gene>